<dbReference type="Gene3D" id="3.10.180.10">
    <property type="entry name" value="2,3-Dihydroxybiphenyl 1,2-Dioxygenase, domain 1"/>
    <property type="match status" value="1"/>
</dbReference>
<dbReference type="InterPro" id="IPR029068">
    <property type="entry name" value="Glyas_Bleomycin-R_OHBP_Dase"/>
</dbReference>
<evidence type="ECO:0000313" key="1">
    <source>
        <dbReference type="EMBL" id="KKZ68425.1"/>
    </source>
</evidence>
<proteinExistence type="predicted"/>
<reference evidence="2" key="1">
    <citation type="journal article" date="2015" name="PLoS Genet.">
        <title>The dynamic genome and transcriptome of the human fungal pathogen Blastomyces and close relative Emmonsia.</title>
        <authorList>
            <person name="Munoz J.F."/>
            <person name="Gauthier G.M."/>
            <person name="Desjardins C.A."/>
            <person name="Gallo J.E."/>
            <person name="Holder J."/>
            <person name="Sullivan T.D."/>
            <person name="Marty A.J."/>
            <person name="Carmen J.C."/>
            <person name="Chen Z."/>
            <person name="Ding L."/>
            <person name="Gujja S."/>
            <person name="Magrini V."/>
            <person name="Misas E."/>
            <person name="Mitreva M."/>
            <person name="Priest M."/>
            <person name="Saif S."/>
            <person name="Whiston E.A."/>
            <person name="Young S."/>
            <person name="Zeng Q."/>
            <person name="Goldman W.E."/>
            <person name="Mardis E.R."/>
            <person name="Taylor J.W."/>
            <person name="McEwen J.G."/>
            <person name="Clay O.K."/>
            <person name="Klein B.S."/>
            <person name="Cuomo C.A."/>
        </authorList>
    </citation>
    <scope>NUCLEOTIDE SEQUENCE [LARGE SCALE GENOMIC DNA]</scope>
    <source>
        <strain evidence="2">UAMH 3008</strain>
    </source>
</reference>
<gene>
    <name evidence="1" type="ORF">EMCG_05883</name>
</gene>
<accession>A0A0G2IDT8</accession>
<sequence>MAPPKMTFTISLPTTDIAAAKRFGTALGFEANACFDAERSLHLKYDDSFSIFYGTHPIFSKFLPSGREIASTKTGHEAIVTLSVNSKEEVDELVKKGLEAGGKPGPNMIPEECAGGALYSRSMEDPDGHLYEILYYNEEAAAGAACAWEKNES</sequence>
<dbReference type="OrthoDB" id="4181370at2759"/>
<name>A0A0G2IDT8_9EURO</name>
<dbReference type="SUPFAM" id="SSF54593">
    <property type="entry name" value="Glyoxalase/Bleomycin resistance protein/Dihydroxybiphenyl dioxygenase"/>
    <property type="match status" value="1"/>
</dbReference>
<dbReference type="EMBL" id="LCZI01000105">
    <property type="protein sequence ID" value="KKZ68425.1"/>
    <property type="molecule type" value="Genomic_DNA"/>
</dbReference>
<dbReference type="Proteomes" id="UP000034164">
    <property type="component" value="Unassembled WGS sequence"/>
</dbReference>
<dbReference type="AlphaFoldDB" id="A0A0G2IDT8"/>
<dbReference type="PANTHER" id="PTHR36503">
    <property type="entry name" value="BLR2520 PROTEIN"/>
    <property type="match status" value="1"/>
</dbReference>
<evidence type="ECO:0008006" key="3">
    <source>
        <dbReference type="Google" id="ProtNLM"/>
    </source>
</evidence>
<dbReference type="VEuPathDB" id="FungiDB:EMCG_05883"/>
<comment type="caution">
    <text evidence="1">The sequence shown here is derived from an EMBL/GenBank/DDBJ whole genome shotgun (WGS) entry which is preliminary data.</text>
</comment>
<dbReference type="PANTHER" id="PTHR36503:SF2">
    <property type="entry name" value="BLR2408 PROTEIN"/>
    <property type="match status" value="1"/>
</dbReference>
<organism evidence="1 2">
    <name type="scientific">[Emmonsia] crescens</name>
    <dbReference type="NCBI Taxonomy" id="73230"/>
    <lineage>
        <taxon>Eukaryota</taxon>
        <taxon>Fungi</taxon>
        <taxon>Dikarya</taxon>
        <taxon>Ascomycota</taxon>
        <taxon>Pezizomycotina</taxon>
        <taxon>Eurotiomycetes</taxon>
        <taxon>Eurotiomycetidae</taxon>
        <taxon>Onygenales</taxon>
        <taxon>Ajellomycetaceae</taxon>
        <taxon>Emergomyces</taxon>
    </lineage>
</organism>
<evidence type="ECO:0000313" key="2">
    <source>
        <dbReference type="Proteomes" id="UP000034164"/>
    </source>
</evidence>
<protein>
    <recommendedName>
        <fullName evidence="3">VOC domain-containing protein</fullName>
    </recommendedName>
</protein>